<dbReference type="InterPro" id="IPR035906">
    <property type="entry name" value="MetI-like_sf"/>
</dbReference>
<dbReference type="EMBL" id="BSUK01000001">
    <property type="protein sequence ID" value="GMA24439.1"/>
    <property type="molecule type" value="Genomic_DNA"/>
</dbReference>
<feature type="transmembrane region" description="Helical" evidence="7">
    <location>
        <begin position="147"/>
        <end position="168"/>
    </location>
</feature>
<organism evidence="10 11">
    <name type="scientific">Luteimicrobium album</name>
    <dbReference type="NCBI Taxonomy" id="1054550"/>
    <lineage>
        <taxon>Bacteria</taxon>
        <taxon>Bacillati</taxon>
        <taxon>Actinomycetota</taxon>
        <taxon>Actinomycetes</taxon>
        <taxon>Micrococcales</taxon>
        <taxon>Luteimicrobium</taxon>
    </lineage>
</organism>
<evidence type="ECO:0000256" key="1">
    <source>
        <dbReference type="ARBA" id="ARBA00004651"/>
    </source>
</evidence>
<evidence type="ECO:0000256" key="4">
    <source>
        <dbReference type="ARBA" id="ARBA00022692"/>
    </source>
</evidence>
<keyword evidence="11" id="KW-1185">Reference proteome</keyword>
<dbReference type="Proteomes" id="UP001157091">
    <property type="component" value="Unassembled WGS sequence"/>
</dbReference>
<dbReference type="PANTHER" id="PTHR43163">
    <property type="entry name" value="DIPEPTIDE TRANSPORT SYSTEM PERMEASE PROTEIN DPPB-RELATED"/>
    <property type="match status" value="1"/>
</dbReference>
<feature type="region of interest" description="Disordered" evidence="8">
    <location>
        <begin position="315"/>
        <end position="355"/>
    </location>
</feature>
<comment type="caution">
    <text evidence="10">The sequence shown here is derived from an EMBL/GenBank/DDBJ whole genome shotgun (WGS) entry which is preliminary data.</text>
</comment>
<evidence type="ECO:0000313" key="10">
    <source>
        <dbReference type="EMBL" id="GMA24439.1"/>
    </source>
</evidence>
<sequence>MTGAQARYVVGRIAQALVIVVLTYTLVFAILYLLPGDPIASAVNDPQNPLPQDQVHVVLAYYNLDRSGLEQYLIAAGRALHGDFGYSLTTGQPVARMFGQALPHTASIAALAFLVAVVVAFGISVLATHGPTRGVRAIARAVPSVTLSVPSFLLALVVVQVFAFRLGWFSPVRDSGFKAVLWPALVLGVVVAPHVTQVFVQGVDRTQQMPFVLVLRAQGRSGYAIFLRVVKNAVLPTLTLFSLTAGELLAGSVIVEVIFNKNGIGQLTQDAVRGQDTPVILLVVLFVSTVFVTINLLTDLVYPWIDPRISLRQRTRDRRGSGRGGPQPASGDVTSSSGEREDERKMASAGVDHGA</sequence>
<keyword evidence="5 7" id="KW-1133">Transmembrane helix</keyword>
<dbReference type="RefSeq" id="WP_284293241.1">
    <property type="nucleotide sequence ID" value="NZ_BSUK01000001.1"/>
</dbReference>
<comment type="similarity">
    <text evidence="7">Belongs to the binding-protein-dependent transport system permease family.</text>
</comment>
<evidence type="ECO:0000256" key="7">
    <source>
        <dbReference type="RuleBase" id="RU363032"/>
    </source>
</evidence>
<evidence type="ECO:0000256" key="8">
    <source>
        <dbReference type="SAM" id="MobiDB-lite"/>
    </source>
</evidence>
<feature type="transmembrane region" description="Helical" evidence="7">
    <location>
        <begin position="238"/>
        <end position="259"/>
    </location>
</feature>
<feature type="transmembrane region" description="Helical" evidence="7">
    <location>
        <begin position="180"/>
        <end position="200"/>
    </location>
</feature>
<keyword evidence="2 7" id="KW-0813">Transport</keyword>
<keyword evidence="4 7" id="KW-0812">Transmembrane</keyword>
<dbReference type="Pfam" id="PF00528">
    <property type="entry name" value="BPD_transp_1"/>
    <property type="match status" value="1"/>
</dbReference>
<evidence type="ECO:0000259" key="9">
    <source>
        <dbReference type="PROSITE" id="PS50928"/>
    </source>
</evidence>
<dbReference type="SUPFAM" id="SSF161098">
    <property type="entry name" value="MetI-like"/>
    <property type="match status" value="1"/>
</dbReference>
<protein>
    <submittedName>
        <fullName evidence="10">Peptide ABC transporter permease</fullName>
    </submittedName>
</protein>
<feature type="transmembrane region" description="Helical" evidence="7">
    <location>
        <begin position="106"/>
        <end position="127"/>
    </location>
</feature>
<reference evidence="11" key="1">
    <citation type="journal article" date="2019" name="Int. J. Syst. Evol. Microbiol.">
        <title>The Global Catalogue of Microorganisms (GCM) 10K type strain sequencing project: providing services to taxonomists for standard genome sequencing and annotation.</title>
        <authorList>
            <consortium name="The Broad Institute Genomics Platform"/>
            <consortium name="The Broad Institute Genome Sequencing Center for Infectious Disease"/>
            <person name="Wu L."/>
            <person name="Ma J."/>
        </authorList>
    </citation>
    <scope>NUCLEOTIDE SEQUENCE [LARGE SCALE GENOMIC DNA]</scope>
    <source>
        <strain evidence="11">NBRC 106348</strain>
    </source>
</reference>
<keyword evidence="6 7" id="KW-0472">Membrane</keyword>
<evidence type="ECO:0000256" key="3">
    <source>
        <dbReference type="ARBA" id="ARBA00022475"/>
    </source>
</evidence>
<evidence type="ECO:0000256" key="2">
    <source>
        <dbReference type="ARBA" id="ARBA00022448"/>
    </source>
</evidence>
<name>A0ABQ6I3S2_9MICO</name>
<dbReference type="PANTHER" id="PTHR43163:SF6">
    <property type="entry name" value="DIPEPTIDE TRANSPORT SYSTEM PERMEASE PROTEIN DPPB-RELATED"/>
    <property type="match status" value="1"/>
</dbReference>
<accession>A0ABQ6I3S2</accession>
<proteinExistence type="inferred from homology"/>
<dbReference type="InterPro" id="IPR000515">
    <property type="entry name" value="MetI-like"/>
</dbReference>
<feature type="domain" description="ABC transmembrane type-1" evidence="9">
    <location>
        <begin position="102"/>
        <end position="302"/>
    </location>
</feature>
<feature type="transmembrane region" description="Helical" evidence="7">
    <location>
        <begin position="12"/>
        <end position="34"/>
    </location>
</feature>
<comment type="subcellular location">
    <subcellularLocation>
        <location evidence="1 7">Cell membrane</location>
        <topology evidence="1 7">Multi-pass membrane protein</topology>
    </subcellularLocation>
</comment>
<evidence type="ECO:0000256" key="5">
    <source>
        <dbReference type="ARBA" id="ARBA00022989"/>
    </source>
</evidence>
<feature type="transmembrane region" description="Helical" evidence="7">
    <location>
        <begin position="279"/>
        <end position="305"/>
    </location>
</feature>
<evidence type="ECO:0000313" key="11">
    <source>
        <dbReference type="Proteomes" id="UP001157091"/>
    </source>
</evidence>
<gene>
    <name evidence="10" type="ORF">GCM10025864_21980</name>
</gene>
<dbReference type="Gene3D" id="1.10.3720.10">
    <property type="entry name" value="MetI-like"/>
    <property type="match status" value="1"/>
</dbReference>
<keyword evidence="3" id="KW-1003">Cell membrane</keyword>
<dbReference type="PROSITE" id="PS50928">
    <property type="entry name" value="ABC_TM1"/>
    <property type="match status" value="1"/>
</dbReference>
<evidence type="ECO:0000256" key="6">
    <source>
        <dbReference type="ARBA" id="ARBA00023136"/>
    </source>
</evidence>